<dbReference type="InParanoid" id="J9A009"/>
<name>J9A009_EDHAE</name>
<reference evidence="10" key="2">
    <citation type="submission" date="2015-07" db="EMBL/GenBank/DDBJ databases">
        <title>Contrasting host-pathogen interactions and genome evolution in two generalist and specialist microsporidian pathogens of mosquitoes.</title>
        <authorList>
            <consortium name="The Broad Institute Genomics Platform"/>
            <consortium name="The Broad Institute Genome Sequencing Center for Infectious Disease"/>
            <person name="Cuomo C.A."/>
            <person name="Sanscrainte N.D."/>
            <person name="Goldberg J.M."/>
            <person name="Heiman D."/>
            <person name="Young S."/>
            <person name="Zeng Q."/>
            <person name="Becnel J.J."/>
            <person name="Birren B.W."/>
        </authorList>
    </citation>
    <scope>NUCLEOTIDE SEQUENCE [LARGE SCALE GENOMIC DNA]</scope>
    <source>
        <strain evidence="10">USNM 41457</strain>
    </source>
</reference>
<feature type="transmembrane region" description="Helical" evidence="8">
    <location>
        <begin position="87"/>
        <end position="105"/>
    </location>
</feature>
<keyword evidence="7 8" id="KW-0472">Membrane</keyword>
<evidence type="ECO:0000313" key="9">
    <source>
        <dbReference type="EMBL" id="EJW05238.1"/>
    </source>
</evidence>
<feature type="transmembrane region" description="Helical" evidence="8">
    <location>
        <begin position="117"/>
        <end position="138"/>
    </location>
</feature>
<keyword evidence="4" id="KW-0337">GPI-anchor biosynthesis</keyword>
<gene>
    <name evidence="9" type="ORF">EDEG_00703</name>
</gene>
<evidence type="ECO:0000256" key="1">
    <source>
        <dbReference type="ARBA" id="ARBA00004141"/>
    </source>
</evidence>
<evidence type="ECO:0000256" key="7">
    <source>
        <dbReference type="ARBA" id="ARBA00023136"/>
    </source>
</evidence>
<dbReference type="GO" id="GO:0016020">
    <property type="term" value="C:membrane"/>
    <property type="evidence" value="ECO:0007669"/>
    <property type="project" value="UniProtKB-SubCell"/>
</dbReference>
<dbReference type="GO" id="GO:0006506">
    <property type="term" value="P:GPI anchor biosynthetic process"/>
    <property type="evidence" value="ECO:0007669"/>
    <property type="project" value="UniProtKB-KW"/>
</dbReference>
<evidence type="ECO:0000256" key="8">
    <source>
        <dbReference type="SAM" id="Phobius"/>
    </source>
</evidence>
<comment type="caution">
    <text evidence="9">The sequence shown here is derived from an EMBL/GenBank/DDBJ whole genome shotgun (WGS) entry which is preliminary data.</text>
</comment>
<sequence length="463" mass="55460">MWKKILYKHQTYDRNYMPDIKKKIKLDKNTIYDVVRFTHCVISIFIFFAVYKLLDRIQDYIYIISVFVVLTFFLRFFGKEKKRIKQYLRISLAIVFWEYLLSGIMMRFTNEIHTDTIYLYFFIMSFGYCIDITKCAILNTKDKIKPIKPLNMTNVCKNNNKVAPIKFNMIKNPVQRFQLKNLCGEQKSIKKNKNQIYKYKNEYLSNKKGIDLKITNKINNDKKFKKNILKQKMAKISKKSIYQKSKFKVFLKILTYKVFSFCRNKKAANHNIIPYLKQKNIVMTKVRNFKIIYILRHSINKKYCLLKIIRVKLSVISSYLSKIIYKLKCNYKNSEQNSVFAKSLNPKISGSYYYLEKKNIPILGITLSVFSVILLSSRLKFTDYTRFLFGFHLIWYVLFPYVRENHDLHKNVSFTMIFVISGFLMCFFADIILCYFYSCITFFILSTSYIFVKFVNSQLSKQE</sequence>
<dbReference type="AlphaFoldDB" id="J9A009"/>
<comment type="subcellular location">
    <subcellularLocation>
        <location evidence="1">Membrane</location>
        <topology evidence="1">Multi-pass membrane protein</topology>
    </subcellularLocation>
</comment>
<feature type="transmembrane region" description="Helical" evidence="8">
    <location>
        <begin position="360"/>
        <end position="378"/>
    </location>
</feature>
<dbReference type="InterPro" id="IPR009450">
    <property type="entry name" value="Plno_GlcNAc_GPI2"/>
</dbReference>
<dbReference type="VEuPathDB" id="MicrosporidiaDB:EDEG_00703"/>
<feature type="transmembrane region" description="Helical" evidence="8">
    <location>
        <begin position="31"/>
        <end position="54"/>
    </location>
</feature>
<keyword evidence="10" id="KW-1185">Reference proteome</keyword>
<evidence type="ECO:0000313" key="10">
    <source>
        <dbReference type="Proteomes" id="UP000003163"/>
    </source>
</evidence>
<feature type="transmembrane region" description="Helical" evidence="8">
    <location>
        <begin position="60"/>
        <end position="78"/>
    </location>
</feature>
<evidence type="ECO:0000256" key="5">
    <source>
        <dbReference type="ARBA" id="ARBA00022692"/>
    </source>
</evidence>
<protein>
    <recommendedName>
        <fullName evidence="11">Phosphatidylinositol N-acetylglucosaminyltransferase</fullName>
    </recommendedName>
</protein>
<evidence type="ECO:0000256" key="4">
    <source>
        <dbReference type="ARBA" id="ARBA00022502"/>
    </source>
</evidence>
<dbReference type="EMBL" id="AFBI03000008">
    <property type="protein sequence ID" value="EJW05238.1"/>
    <property type="molecule type" value="Genomic_DNA"/>
</dbReference>
<dbReference type="Proteomes" id="UP000003163">
    <property type="component" value="Unassembled WGS sequence"/>
</dbReference>
<dbReference type="HOGENOM" id="CLU_590559_0_0_1"/>
<proteinExistence type="inferred from homology"/>
<keyword evidence="5 8" id="KW-0812">Transmembrane</keyword>
<reference evidence="9 10" key="1">
    <citation type="submission" date="2011-08" db="EMBL/GenBank/DDBJ databases">
        <authorList>
            <person name="Liu Z.J."/>
            <person name="Shi F.L."/>
            <person name="Lu J.Q."/>
            <person name="Li M."/>
            <person name="Wang Z.L."/>
        </authorList>
    </citation>
    <scope>NUCLEOTIDE SEQUENCE [LARGE SCALE GENOMIC DNA]</scope>
    <source>
        <strain evidence="9 10">USNM 41457</strain>
    </source>
</reference>
<comment type="pathway">
    <text evidence="2">Glycolipid biosynthesis; glycosylphosphatidylinositol-anchor biosynthesis.</text>
</comment>
<evidence type="ECO:0008006" key="11">
    <source>
        <dbReference type="Google" id="ProtNLM"/>
    </source>
</evidence>
<accession>J9A009</accession>
<feature type="transmembrane region" description="Helical" evidence="8">
    <location>
        <begin position="414"/>
        <end position="438"/>
    </location>
</feature>
<comment type="similarity">
    <text evidence="3">Belongs to the PIGC family.</text>
</comment>
<feature type="transmembrane region" description="Helical" evidence="8">
    <location>
        <begin position="384"/>
        <end position="402"/>
    </location>
</feature>
<evidence type="ECO:0000256" key="3">
    <source>
        <dbReference type="ARBA" id="ARBA00008321"/>
    </source>
</evidence>
<dbReference type="Pfam" id="PF06432">
    <property type="entry name" value="GPI2"/>
    <property type="match status" value="1"/>
</dbReference>
<organism evidence="9 10">
    <name type="scientific">Edhazardia aedis (strain USNM 41457)</name>
    <name type="common">Microsporidian parasite</name>
    <dbReference type="NCBI Taxonomy" id="1003232"/>
    <lineage>
        <taxon>Eukaryota</taxon>
        <taxon>Fungi</taxon>
        <taxon>Fungi incertae sedis</taxon>
        <taxon>Microsporidia</taxon>
        <taxon>Edhazardia</taxon>
    </lineage>
</organism>
<evidence type="ECO:0000256" key="2">
    <source>
        <dbReference type="ARBA" id="ARBA00004687"/>
    </source>
</evidence>
<evidence type="ECO:0000256" key="6">
    <source>
        <dbReference type="ARBA" id="ARBA00022989"/>
    </source>
</evidence>
<keyword evidence="6 8" id="KW-1133">Transmembrane helix</keyword>